<dbReference type="InterPro" id="IPR006439">
    <property type="entry name" value="HAD-SF_hydro_IA"/>
</dbReference>
<proteinExistence type="predicted"/>
<dbReference type="CDD" id="cd01427">
    <property type="entry name" value="HAD_like"/>
    <property type="match status" value="1"/>
</dbReference>
<dbReference type="NCBIfam" id="NF011564">
    <property type="entry name" value="PRK14988.1"/>
    <property type="match status" value="1"/>
</dbReference>
<keyword evidence="2" id="KW-1185">Reference proteome</keyword>
<dbReference type="NCBIfam" id="TIGR01509">
    <property type="entry name" value="HAD-SF-IA-v3"/>
    <property type="match status" value="1"/>
</dbReference>
<dbReference type="Gene3D" id="3.40.50.1000">
    <property type="entry name" value="HAD superfamily/HAD-like"/>
    <property type="match status" value="1"/>
</dbReference>
<gene>
    <name evidence="1" type="primary">yrfG</name>
    <name evidence="1" type="ORF">MNKW57_20810</name>
</gene>
<protein>
    <submittedName>
        <fullName evidence="1">GMP/IMP nucleotidase</fullName>
    </submittedName>
</protein>
<evidence type="ECO:0000313" key="2">
    <source>
        <dbReference type="Proteomes" id="UP001224392"/>
    </source>
</evidence>
<dbReference type="InterPro" id="IPR023214">
    <property type="entry name" value="HAD_sf"/>
</dbReference>
<dbReference type="Pfam" id="PF00702">
    <property type="entry name" value="Hydrolase"/>
    <property type="match status" value="1"/>
</dbReference>
<dbReference type="SFLD" id="SFLDS00003">
    <property type="entry name" value="Haloacid_Dehalogenase"/>
    <property type="match status" value="1"/>
</dbReference>
<dbReference type="SFLD" id="SFLDG01129">
    <property type="entry name" value="C1.5:_HAD__Beta-PGM__Phosphata"/>
    <property type="match status" value="1"/>
</dbReference>
<dbReference type="SUPFAM" id="SSF56784">
    <property type="entry name" value="HAD-like"/>
    <property type="match status" value="1"/>
</dbReference>
<dbReference type="PANTHER" id="PTHR43434">
    <property type="entry name" value="PHOSPHOGLYCOLATE PHOSPHATASE"/>
    <property type="match status" value="1"/>
</dbReference>
<dbReference type="InterPro" id="IPR036412">
    <property type="entry name" value="HAD-like_sf"/>
</dbReference>
<dbReference type="EMBL" id="BSYJ01000004">
    <property type="protein sequence ID" value="GMG87760.1"/>
    <property type="molecule type" value="Genomic_DNA"/>
</dbReference>
<evidence type="ECO:0000313" key="1">
    <source>
        <dbReference type="EMBL" id="GMG87760.1"/>
    </source>
</evidence>
<name>A0ABQ6M089_9GAMM</name>
<reference evidence="1 2" key="1">
    <citation type="submission" date="2023-04" db="EMBL/GenBank/DDBJ databases">
        <title>Marinobulbifer ophiurae gen. nov., sp. Nov., isolate from tissue of brittle star Ophioplocus japonicus.</title>
        <authorList>
            <person name="Kawano K."/>
            <person name="Sawayama S."/>
            <person name="Nakagawa S."/>
        </authorList>
    </citation>
    <scope>NUCLEOTIDE SEQUENCE [LARGE SCALE GENOMIC DNA]</scope>
    <source>
        <strain evidence="1 2">NKW57</strain>
    </source>
</reference>
<dbReference type="PANTHER" id="PTHR43434:SF3">
    <property type="entry name" value="GMP_IMP NUCLEOTIDASE YRFG"/>
    <property type="match status" value="1"/>
</dbReference>
<dbReference type="Proteomes" id="UP001224392">
    <property type="component" value="Unassembled WGS sequence"/>
</dbReference>
<dbReference type="InterPro" id="IPR050155">
    <property type="entry name" value="HAD-like_hydrolase_sf"/>
</dbReference>
<sequence>MNPVDWKNVDTVLLDMDGTLLDLHFDNYFWLEHLPNRYAEQRGVGPDEVREQLLADMDAIRGQLDWYCLAYWSERLDMDMLTLKEEIRHKIAIRPHTEAFLEGLLGAGKRVILATNAHRDALGLKLRETAIDQWLHSVVSSHDFRHPKEAQDFWVALQESEPFDPARTLFVDDSLPVLRSAHKYGIRHLLCVRQPDSRGPVREIDEFPAITHFDEVMPIESAQDVNG</sequence>
<accession>A0ABQ6M089</accession>
<comment type="caution">
    <text evidence="1">The sequence shown here is derived from an EMBL/GenBank/DDBJ whole genome shotgun (WGS) entry which is preliminary data.</text>
</comment>
<organism evidence="1 2">
    <name type="scientific">Biformimicrobium ophioploci</name>
    <dbReference type="NCBI Taxonomy" id="3036711"/>
    <lineage>
        <taxon>Bacteria</taxon>
        <taxon>Pseudomonadati</taxon>
        <taxon>Pseudomonadota</taxon>
        <taxon>Gammaproteobacteria</taxon>
        <taxon>Cellvibrionales</taxon>
        <taxon>Microbulbiferaceae</taxon>
        <taxon>Biformimicrobium</taxon>
    </lineage>
</organism>